<dbReference type="Ensembl" id="ENSDLAT00005019930.2">
    <property type="protein sequence ID" value="ENSDLAP00005018488.1"/>
    <property type="gene ID" value="ENSDLAG00005007825.2"/>
</dbReference>
<keyword evidence="12 22" id="KW-0067">ATP-binding</keyword>
<dbReference type="InterPro" id="IPR000719">
    <property type="entry name" value="Prot_kinase_dom"/>
</dbReference>
<dbReference type="InterPro" id="IPR009030">
    <property type="entry name" value="Growth_fac_rcpt_cys_sf"/>
</dbReference>
<dbReference type="Pfam" id="PF01404">
    <property type="entry name" value="Ephrin_lbd"/>
    <property type="match status" value="1"/>
</dbReference>
<feature type="domain" description="SAM" evidence="27">
    <location>
        <begin position="861"/>
        <end position="925"/>
    </location>
</feature>
<dbReference type="InterPro" id="IPR017441">
    <property type="entry name" value="Protein_kinase_ATP_BS"/>
</dbReference>
<dbReference type="Pfam" id="PF00536">
    <property type="entry name" value="SAM_1"/>
    <property type="match status" value="1"/>
</dbReference>
<dbReference type="Pfam" id="PF14575">
    <property type="entry name" value="EphA2_TM"/>
    <property type="match status" value="1"/>
</dbReference>
<dbReference type="Pfam" id="PF07714">
    <property type="entry name" value="PK_Tyr_Ser-Thr"/>
    <property type="match status" value="1"/>
</dbReference>
<dbReference type="GO" id="GO:0030425">
    <property type="term" value="C:dendrite"/>
    <property type="evidence" value="ECO:0007669"/>
    <property type="project" value="TreeGrafter"/>
</dbReference>
<dbReference type="PROSITE" id="PS50011">
    <property type="entry name" value="PROTEIN_KINASE_DOM"/>
    <property type="match status" value="1"/>
</dbReference>
<dbReference type="FunFam" id="1.10.150.50:FF:000029">
    <property type="entry name" value="Ephrin type-A receptor 1"/>
    <property type="match status" value="1"/>
</dbReference>
<evidence type="ECO:0000256" key="4">
    <source>
        <dbReference type="ARBA" id="ARBA00022553"/>
    </source>
</evidence>
<evidence type="ECO:0000256" key="24">
    <source>
        <dbReference type="PROSITE-ProRule" id="PRU10141"/>
    </source>
</evidence>
<dbReference type="SMART" id="SM01411">
    <property type="entry name" value="Ephrin_rec_like"/>
    <property type="match status" value="1"/>
</dbReference>
<keyword evidence="4" id="KW-0597">Phosphoprotein</keyword>
<dbReference type="PIRSF" id="PIRSF000666">
    <property type="entry name" value="TyrPK_ephrin_receptor"/>
    <property type="match status" value="1"/>
</dbReference>
<keyword evidence="18" id="KW-0675">Receptor</keyword>
<keyword evidence="6" id="KW-0808">Transferase</keyword>
<dbReference type="PROSITE" id="PS51550">
    <property type="entry name" value="EPH_LBD"/>
    <property type="match status" value="1"/>
</dbReference>
<keyword evidence="11" id="KW-0418">Kinase</keyword>
<keyword evidence="13" id="KW-0832">Ubl conjugation</keyword>
<evidence type="ECO:0000256" key="21">
    <source>
        <dbReference type="PIRSR" id="PIRSR000666-1"/>
    </source>
</evidence>
<evidence type="ECO:0000256" key="12">
    <source>
        <dbReference type="ARBA" id="ARBA00022840"/>
    </source>
</evidence>
<dbReference type="InterPro" id="IPR003961">
    <property type="entry name" value="FN3_dom"/>
</dbReference>
<evidence type="ECO:0000256" key="3">
    <source>
        <dbReference type="ARBA" id="ARBA00022475"/>
    </source>
</evidence>
<sequence length="934" mass="103585">FSNIFVAAFSMRVASLFGEDAISSKGMTLNGSQFYTYSVCNVGEREQDNWLRTTFIQRRPAASRVFVELQFIVRDCNSFGDSSVTCKETFNLFTSESDADVGTTFRKGQFKKVATIAPDEITSKNELHINTETRVVENLSRKGFYLAFQDIGACVALLSARVYYKTCPATVKSLASFPETVAGGENQALREVSGVCMDNAISEELPRIYCTVDGEWVVPVGQCQCKSGYEEVKDACQECQAGFFKAAASGDKCEPCPANTQKLNSGALVCPCMDGFYRAPTDPPTGPCSGLPSAPRDLVATTTQLSTGKLLLSWQPPEDTGGRSDITYSIECQRCEGVVCQSCGEKIRYEPASTGLTDTKVSVSELDAHLNYTFTVEAHSGVSLFASQATPRANKPPSTSRTSTSLSLSWDVFPRPRVQSRPIRYELTYRKKDDNLDVTTYIVLILEKNFVQISKLAPGTAYLFRVQALSSDGTPGGSSMEEQFETSLEERLTQNNTAVISCAAVGGAAMLFIVVMVLFLRRRNSHTRQGPEDTYFSKQLKPLKTYVDPHTYEDPNTAVLKFATEIHPSHITKQKVIGAGEFGEVYRGILKVPGRKEVAVAIKTLKPGYSEKQRQDFLSEASIMGQFSHQNIIRLEGVVTKFKHAMIVTEYMENGALDRYLRDHDGEFASFQLVGMLRGIAAGMKYLSDMSYVHRDLAARNILVNNTLECKVSDFGLSRVLEDDPEGTYTTSGGKIPIRWTAPEAIAYRKFTSASDVWSFGIVMWEVMAFGERPYWDMSNHEVMKAINEAFRLPAPMDCPSAVYQLMLQCWLQDRSKRPRFGDIVNLLDKLLRSPDSLKTIADFDPRVSIRLPSTSGSDGSPFRSVSEWLESIKMSQYSENFTCAGVVTMDQVLQMKNEDIKNIGVRLPGHLKRIAYSILGLKDQTSTLSVFAV</sequence>
<keyword evidence="31" id="KW-1185">Reference proteome</keyword>
<accession>A0A8C4EHG2</accession>
<evidence type="ECO:0000256" key="1">
    <source>
        <dbReference type="ARBA" id="ARBA00004251"/>
    </source>
</evidence>
<dbReference type="FunFam" id="3.30.200.20:FF:000001">
    <property type="entry name" value="Ephrin type-A receptor 5"/>
    <property type="match status" value="1"/>
</dbReference>
<dbReference type="PROSITE" id="PS00107">
    <property type="entry name" value="PROTEIN_KINASE_ATP"/>
    <property type="match status" value="1"/>
</dbReference>
<dbReference type="InterPro" id="IPR013761">
    <property type="entry name" value="SAM/pointed_sf"/>
</dbReference>
<evidence type="ECO:0000256" key="2">
    <source>
        <dbReference type="ARBA" id="ARBA00011902"/>
    </source>
</evidence>
<dbReference type="Gene3D" id="3.30.200.20">
    <property type="entry name" value="Phosphorylase Kinase, domain 1"/>
    <property type="match status" value="1"/>
</dbReference>
<name>A0A8C4EHG2_DICLA</name>
<feature type="disulfide bond" evidence="23">
    <location>
        <begin position="76"/>
        <end position="86"/>
    </location>
</feature>
<gene>
    <name evidence="30" type="primary">epha2b</name>
</gene>
<feature type="domain" description="Eph LBD" evidence="29">
    <location>
        <begin position="1"/>
        <end position="172"/>
    </location>
</feature>
<evidence type="ECO:0000256" key="22">
    <source>
        <dbReference type="PIRSR" id="PIRSR000666-2"/>
    </source>
</evidence>
<dbReference type="SMART" id="SM00615">
    <property type="entry name" value="EPH_lbd"/>
    <property type="match status" value="1"/>
</dbReference>
<comment type="catalytic activity">
    <reaction evidence="20">
        <text>L-tyrosyl-[protein] + ATP = O-phospho-L-tyrosyl-[protein] + ADP + H(+)</text>
        <dbReference type="Rhea" id="RHEA:10596"/>
        <dbReference type="Rhea" id="RHEA-COMP:10136"/>
        <dbReference type="Rhea" id="RHEA-COMP:20101"/>
        <dbReference type="ChEBI" id="CHEBI:15378"/>
        <dbReference type="ChEBI" id="CHEBI:30616"/>
        <dbReference type="ChEBI" id="CHEBI:46858"/>
        <dbReference type="ChEBI" id="CHEBI:61978"/>
        <dbReference type="ChEBI" id="CHEBI:456216"/>
        <dbReference type="EC" id="2.7.10.1"/>
    </reaction>
</comment>
<dbReference type="PROSITE" id="PS00791">
    <property type="entry name" value="RECEPTOR_TYR_KIN_V_2"/>
    <property type="match status" value="1"/>
</dbReference>
<feature type="binding site" evidence="22">
    <location>
        <begin position="577"/>
        <end position="585"/>
    </location>
    <ligand>
        <name>ATP</name>
        <dbReference type="ChEBI" id="CHEBI:30616"/>
    </ligand>
</feature>
<keyword evidence="16 25" id="KW-0472">Membrane</keyword>
<dbReference type="InterPro" id="IPR050449">
    <property type="entry name" value="Ephrin_rcpt_TKs"/>
</dbReference>
<dbReference type="CDD" id="cd05063">
    <property type="entry name" value="PTKc_EphR_A2"/>
    <property type="match status" value="1"/>
</dbReference>
<dbReference type="FunFam" id="2.60.40.1770:FF:000001">
    <property type="entry name" value="Ephrin type-A receptor 5"/>
    <property type="match status" value="1"/>
</dbReference>
<evidence type="ECO:0000313" key="30">
    <source>
        <dbReference type="Ensembl" id="ENSDLAP00005018488.1"/>
    </source>
</evidence>
<evidence type="ECO:0000259" key="27">
    <source>
        <dbReference type="PROSITE" id="PS50105"/>
    </source>
</evidence>
<dbReference type="Gene3D" id="2.60.40.10">
    <property type="entry name" value="Immunoglobulins"/>
    <property type="match status" value="2"/>
</dbReference>
<evidence type="ECO:0000256" key="6">
    <source>
        <dbReference type="ARBA" id="ARBA00022679"/>
    </source>
</evidence>
<dbReference type="GeneTree" id="ENSGT00940000165103"/>
<dbReference type="FunFam" id="2.60.40.10:FF:000059">
    <property type="entry name" value="Ephrin type-A receptor 6"/>
    <property type="match status" value="1"/>
</dbReference>
<feature type="active site" description="Proton acceptor" evidence="21">
    <location>
        <position position="696"/>
    </location>
</feature>
<dbReference type="Gene3D" id="2.10.50.10">
    <property type="entry name" value="Tumor Necrosis Factor Receptor, subunit A, domain 2"/>
    <property type="match status" value="1"/>
</dbReference>
<keyword evidence="3" id="KW-1003">Cell membrane</keyword>
<proteinExistence type="predicted"/>
<evidence type="ECO:0000256" key="11">
    <source>
        <dbReference type="ARBA" id="ARBA00022777"/>
    </source>
</evidence>
<comment type="subcellular location">
    <subcellularLocation>
        <location evidence="1">Cell membrane</location>
        <topology evidence="1">Single-pass type I membrane protein</topology>
    </subcellularLocation>
</comment>
<evidence type="ECO:0000256" key="14">
    <source>
        <dbReference type="ARBA" id="ARBA00022889"/>
    </source>
</evidence>
<keyword evidence="5" id="KW-0037">Angiogenesis</keyword>
<dbReference type="SMART" id="SM00060">
    <property type="entry name" value="FN3"/>
    <property type="match status" value="2"/>
</dbReference>
<dbReference type="InterPro" id="IPR001660">
    <property type="entry name" value="SAM"/>
</dbReference>
<dbReference type="Gene3D" id="1.10.150.50">
    <property type="entry name" value="Transcription Factor, Ets-1"/>
    <property type="match status" value="1"/>
</dbReference>
<keyword evidence="19" id="KW-0325">Glycoprotein</keyword>
<feature type="binding site" evidence="22 24">
    <location>
        <position position="603"/>
    </location>
    <ligand>
        <name>ATP</name>
        <dbReference type="ChEBI" id="CHEBI:30616"/>
    </ligand>
</feature>
<dbReference type="SUPFAM" id="SSF49265">
    <property type="entry name" value="Fibronectin type III"/>
    <property type="match status" value="1"/>
</dbReference>
<keyword evidence="7 25" id="KW-0812">Transmembrane</keyword>
<dbReference type="InterPro" id="IPR001426">
    <property type="entry name" value="Tyr_kinase_rcpt_V_CS"/>
</dbReference>
<keyword evidence="10 22" id="KW-0547">Nucleotide-binding</keyword>
<dbReference type="InterPro" id="IPR008979">
    <property type="entry name" value="Galactose-bd-like_sf"/>
</dbReference>
<dbReference type="PANTHER" id="PTHR46877">
    <property type="entry name" value="EPH RECEPTOR A5"/>
    <property type="match status" value="1"/>
</dbReference>
<evidence type="ECO:0000256" key="7">
    <source>
        <dbReference type="ARBA" id="ARBA00022692"/>
    </source>
</evidence>
<evidence type="ECO:0000259" key="28">
    <source>
        <dbReference type="PROSITE" id="PS50853"/>
    </source>
</evidence>
<evidence type="ECO:0000256" key="8">
    <source>
        <dbReference type="ARBA" id="ARBA00022729"/>
    </source>
</evidence>
<dbReference type="CDD" id="cd00063">
    <property type="entry name" value="FN3"/>
    <property type="match status" value="2"/>
</dbReference>
<evidence type="ECO:0000256" key="15">
    <source>
        <dbReference type="ARBA" id="ARBA00022989"/>
    </source>
</evidence>
<dbReference type="PRINTS" id="PR00109">
    <property type="entry name" value="TYRKINASE"/>
</dbReference>
<dbReference type="PANTHER" id="PTHR46877:SF20">
    <property type="entry name" value="RECEPTOR PROTEIN-TYROSINE KINASE"/>
    <property type="match status" value="1"/>
</dbReference>
<dbReference type="InterPro" id="IPR013783">
    <property type="entry name" value="Ig-like_fold"/>
</dbReference>
<feature type="domain" description="Fibronectin type-III" evidence="28">
    <location>
        <begin position="390"/>
        <end position="489"/>
    </location>
</feature>
<evidence type="ECO:0000256" key="25">
    <source>
        <dbReference type="SAM" id="Phobius"/>
    </source>
</evidence>
<dbReference type="InterPro" id="IPR008266">
    <property type="entry name" value="Tyr_kinase_AS"/>
</dbReference>
<feature type="transmembrane region" description="Helical" evidence="25">
    <location>
        <begin position="498"/>
        <end position="520"/>
    </location>
</feature>
<keyword evidence="17" id="KW-0829">Tyrosine-protein kinase</keyword>
<dbReference type="GO" id="GO:0001525">
    <property type="term" value="P:angiogenesis"/>
    <property type="evidence" value="ECO:0007669"/>
    <property type="project" value="UniProtKB-KW"/>
</dbReference>
<dbReference type="SUPFAM" id="SSF49785">
    <property type="entry name" value="Galactose-binding domain-like"/>
    <property type="match status" value="1"/>
</dbReference>
<dbReference type="PROSITE" id="PS00109">
    <property type="entry name" value="PROTEIN_KINASE_TYR"/>
    <property type="match status" value="1"/>
</dbReference>
<feature type="domain" description="Protein kinase" evidence="26">
    <location>
        <begin position="571"/>
        <end position="832"/>
    </location>
</feature>
<dbReference type="Gene3D" id="1.10.510.10">
    <property type="entry name" value="Transferase(Phosphotransferase) domain 1"/>
    <property type="match status" value="1"/>
</dbReference>
<dbReference type="InterPro" id="IPR011009">
    <property type="entry name" value="Kinase-like_dom_sf"/>
</dbReference>
<dbReference type="InterPro" id="IPR001245">
    <property type="entry name" value="Ser-Thr/Tyr_kinase_cat_dom"/>
</dbReference>
<dbReference type="AlphaFoldDB" id="A0A8C4EHG2"/>
<keyword evidence="9" id="KW-0677">Repeat</keyword>
<dbReference type="FunFam" id="2.10.50.10:FF:000001">
    <property type="entry name" value="Ephrin type-A receptor 5"/>
    <property type="match status" value="1"/>
</dbReference>
<dbReference type="GO" id="GO:0005886">
    <property type="term" value="C:plasma membrane"/>
    <property type="evidence" value="ECO:0007669"/>
    <property type="project" value="UniProtKB-SubCell"/>
</dbReference>
<keyword evidence="23" id="KW-1015">Disulfide bond</keyword>
<keyword evidence="8" id="KW-0732">Signal</keyword>
<dbReference type="InterPro" id="IPR002049">
    <property type="entry name" value="LE_dom"/>
</dbReference>
<dbReference type="InterPro" id="IPR027936">
    <property type="entry name" value="Eph_TM"/>
</dbReference>
<dbReference type="GO" id="GO:0005005">
    <property type="term" value="F:transmembrane-ephrin receptor activity"/>
    <property type="evidence" value="ECO:0007669"/>
    <property type="project" value="TreeGrafter"/>
</dbReference>
<dbReference type="PROSITE" id="PS50105">
    <property type="entry name" value="SAM_DOMAIN"/>
    <property type="match status" value="1"/>
</dbReference>
<evidence type="ECO:0000256" key="19">
    <source>
        <dbReference type="ARBA" id="ARBA00023180"/>
    </source>
</evidence>
<dbReference type="SUPFAM" id="SSF47769">
    <property type="entry name" value="SAM/Pointed domain"/>
    <property type="match status" value="1"/>
</dbReference>
<dbReference type="CDD" id="cd00055">
    <property type="entry name" value="EGF_Lam"/>
    <property type="match status" value="1"/>
</dbReference>
<evidence type="ECO:0000256" key="23">
    <source>
        <dbReference type="PIRSR" id="PIRSR000666-3"/>
    </source>
</evidence>
<keyword evidence="15 25" id="KW-1133">Transmembrane helix</keyword>
<evidence type="ECO:0000256" key="13">
    <source>
        <dbReference type="ARBA" id="ARBA00022843"/>
    </source>
</evidence>
<dbReference type="InterPro" id="IPR020635">
    <property type="entry name" value="Tyr_kinase_cat_dom"/>
</dbReference>
<evidence type="ECO:0000256" key="17">
    <source>
        <dbReference type="ARBA" id="ARBA00023137"/>
    </source>
</evidence>
<reference evidence="30" key="1">
    <citation type="submission" date="2025-08" db="UniProtKB">
        <authorList>
            <consortium name="Ensembl"/>
        </authorList>
    </citation>
    <scope>IDENTIFICATION</scope>
</reference>
<feature type="disulfide bond" evidence="23">
    <location>
        <begin position="40"/>
        <end position="154"/>
    </location>
</feature>
<evidence type="ECO:0000256" key="18">
    <source>
        <dbReference type="ARBA" id="ARBA00023170"/>
    </source>
</evidence>
<evidence type="ECO:0000256" key="20">
    <source>
        <dbReference type="ARBA" id="ARBA00051243"/>
    </source>
</evidence>
<reference evidence="30" key="2">
    <citation type="submission" date="2025-09" db="UniProtKB">
        <authorList>
            <consortium name="Ensembl"/>
        </authorList>
    </citation>
    <scope>IDENTIFICATION</scope>
</reference>
<dbReference type="InterPro" id="IPR001090">
    <property type="entry name" value="Ephrin_rcpt_lig-bd_dom"/>
</dbReference>
<dbReference type="InterPro" id="IPR036116">
    <property type="entry name" value="FN3_sf"/>
</dbReference>
<dbReference type="Gene3D" id="2.60.120.260">
    <property type="entry name" value="Galactose-binding domain-like"/>
    <property type="match status" value="1"/>
</dbReference>
<evidence type="ECO:0000313" key="31">
    <source>
        <dbReference type="Proteomes" id="UP000694389"/>
    </source>
</evidence>
<evidence type="ECO:0000259" key="29">
    <source>
        <dbReference type="PROSITE" id="PS51550"/>
    </source>
</evidence>
<dbReference type="Pfam" id="PF25599">
    <property type="entry name" value="Ephrin_CRD"/>
    <property type="match status" value="1"/>
</dbReference>
<protein>
    <recommendedName>
        <fullName evidence="2">receptor protein-tyrosine kinase</fullName>
        <ecNumber evidence="2">2.7.10.1</ecNumber>
    </recommendedName>
</protein>
<dbReference type="SMART" id="SM00219">
    <property type="entry name" value="TyrKc"/>
    <property type="match status" value="1"/>
</dbReference>
<evidence type="ECO:0000256" key="5">
    <source>
        <dbReference type="ARBA" id="ARBA00022657"/>
    </source>
</evidence>
<dbReference type="PROSITE" id="PS50853">
    <property type="entry name" value="FN3"/>
    <property type="match status" value="1"/>
</dbReference>
<evidence type="ECO:0000256" key="16">
    <source>
        <dbReference type="ARBA" id="ARBA00023136"/>
    </source>
</evidence>
<dbReference type="GO" id="GO:0007155">
    <property type="term" value="P:cell adhesion"/>
    <property type="evidence" value="ECO:0007669"/>
    <property type="project" value="UniProtKB-KW"/>
</dbReference>
<dbReference type="Proteomes" id="UP000694389">
    <property type="component" value="Unassembled WGS sequence"/>
</dbReference>
<evidence type="ECO:0000256" key="9">
    <source>
        <dbReference type="ARBA" id="ARBA00022737"/>
    </source>
</evidence>
<dbReference type="Gene3D" id="2.60.40.1770">
    <property type="entry name" value="ephrin a2 ectodomain"/>
    <property type="match status" value="1"/>
</dbReference>
<dbReference type="SUPFAM" id="SSF57184">
    <property type="entry name" value="Growth factor receptor domain"/>
    <property type="match status" value="1"/>
</dbReference>
<evidence type="ECO:0000259" key="26">
    <source>
        <dbReference type="PROSITE" id="PS50011"/>
    </source>
</evidence>
<dbReference type="GO" id="GO:0005524">
    <property type="term" value="F:ATP binding"/>
    <property type="evidence" value="ECO:0007669"/>
    <property type="project" value="UniProtKB-UniRule"/>
</dbReference>
<organism evidence="30 31">
    <name type="scientific">Dicentrarchus labrax</name>
    <name type="common">European seabass</name>
    <name type="synonym">Morone labrax</name>
    <dbReference type="NCBI Taxonomy" id="13489"/>
    <lineage>
        <taxon>Eukaryota</taxon>
        <taxon>Metazoa</taxon>
        <taxon>Chordata</taxon>
        <taxon>Craniata</taxon>
        <taxon>Vertebrata</taxon>
        <taxon>Euteleostomi</taxon>
        <taxon>Actinopterygii</taxon>
        <taxon>Neopterygii</taxon>
        <taxon>Teleostei</taxon>
        <taxon>Neoteleostei</taxon>
        <taxon>Acanthomorphata</taxon>
        <taxon>Eupercaria</taxon>
        <taxon>Moronidae</taxon>
        <taxon>Dicentrarchus</taxon>
    </lineage>
</organism>
<dbReference type="GO" id="GO:0007411">
    <property type="term" value="P:axon guidance"/>
    <property type="evidence" value="ECO:0007669"/>
    <property type="project" value="TreeGrafter"/>
</dbReference>
<dbReference type="EC" id="2.7.10.1" evidence="2"/>
<keyword evidence="14" id="KW-0130">Cell adhesion</keyword>
<dbReference type="InterPro" id="IPR016257">
    <property type="entry name" value="Tyr_kinase_ephrin_rcpt"/>
</dbReference>
<dbReference type="SMART" id="SM00454">
    <property type="entry name" value="SAM"/>
    <property type="match status" value="1"/>
</dbReference>
<evidence type="ECO:0000256" key="10">
    <source>
        <dbReference type="ARBA" id="ARBA00022741"/>
    </source>
</evidence>
<dbReference type="SUPFAM" id="SSF56112">
    <property type="entry name" value="Protein kinase-like (PK-like)"/>
    <property type="match status" value="1"/>
</dbReference>
<dbReference type="FunFam" id="1.10.510.10:FF:000019">
    <property type="entry name" value="Ephrin type-A receptor 5"/>
    <property type="match status" value="1"/>
</dbReference>
<dbReference type="Pfam" id="PF00041">
    <property type="entry name" value="fn3"/>
    <property type="match status" value="2"/>
</dbReference>